<feature type="transmembrane region" description="Helical" evidence="8">
    <location>
        <begin position="392"/>
        <end position="409"/>
    </location>
</feature>
<keyword evidence="12" id="KW-1185">Reference proteome</keyword>
<comment type="subcellular location">
    <subcellularLocation>
        <location evidence="8">Cell inner membrane</location>
        <topology evidence="8">Multi-pass membrane protein</topology>
    </subcellularLocation>
    <subcellularLocation>
        <location evidence="1">Cell membrane</location>
        <topology evidence="1">Multi-pass membrane protein</topology>
    </subcellularLocation>
</comment>
<dbReference type="Proteomes" id="UP000223527">
    <property type="component" value="Unassembled WGS sequence"/>
</dbReference>
<evidence type="ECO:0000256" key="9">
    <source>
        <dbReference type="SAM" id="MobiDB-lite"/>
    </source>
</evidence>
<proteinExistence type="inferred from homology"/>
<feature type="transmembrane region" description="Helical" evidence="8">
    <location>
        <begin position="184"/>
        <end position="205"/>
    </location>
</feature>
<feature type="transmembrane region" description="Helical" evidence="8">
    <location>
        <begin position="158"/>
        <end position="178"/>
    </location>
</feature>
<evidence type="ECO:0000256" key="7">
    <source>
        <dbReference type="ARBA" id="ARBA00023136"/>
    </source>
</evidence>
<dbReference type="EMBL" id="PDNU01000006">
    <property type="protein sequence ID" value="PHK95864.1"/>
    <property type="molecule type" value="Genomic_DNA"/>
</dbReference>
<evidence type="ECO:0000313" key="11">
    <source>
        <dbReference type="EMBL" id="PHK95864.1"/>
    </source>
</evidence>
<reference evidence="11 12" key="1">
    <citation type="submission" date="2017-10" db="EMBL/GenBank/DDBJ databases">
        <authorList>
            <person name="Banno H."/>
            <person name="Chua N.-H."/>
        </authorList>
    </citation>
    <scope>NUCLEOTIDE SEQUENCE [LARGE SCALE GENOMIC DNA]</scope>
    <source>
        <strain evidence="11 12">YW11</strain>
    </source>
</reference>
<feature type="transmembrane region" description="Helical" evidence="8">
    <location>
        <begin position="238"/>
        <end position="258"/>
    </location>
</feature>
<gene>
    <name evidence="11" type="ORF">CR162_05860</name>
</gene>
<feature type="transmembrane region" description="Helical" evidence="8">
    <location>
        <begin position="270"/>
        <end position="290"/>
    </location>
</feature>
<dbReference type="RefSeq" id="WP_099094603.1">
    <property type="nucleotide sequence ID" value="NZ_PDNU01000006.1"/>
</dbReference>
<dbReference type="PROSITE" id="PS50850">
    <property type="entry name" value="MFS"/>
    <property type="match status" value="1"/>
</dbReference>
<keyword evidence="6 8" id="KW-1133">Transmembrane helix</keyword>
<dbReference type="InterPro" id="IPR036259">
    <property type="entry name" value="MFS_trans_sf"/>
</dbReference>
<accession>A0A2C7AFL2</accession>
<dbReference type="NCBIfam" id="TIGR00710">
    <property type="entry name" value="efflux_Bcr_CflA"/>
    <property type="match status" value="1"/>
</dbReference>
<sequence>MSPRDTVHENPAHENLVREKPEGLASPPPRRVPATWLLTLLMGLGPFSMQILIPSLPLLAGIFAVPYATAQMTLTIYLIGIALGQLIYGPLSDRYGRRPVLLAGLAIYLAGSLAALLAPSIGALTLARAAQAAGGCAGMVLTRAIIRDVFPRDQAASKIGFVMMGMTVAPMLAPLLGAELTTAFGWRTTMLACVGFGVALGLLALRLPETLAEKQPLPGLAGMLRAYWQLARIRSFRCYAAITTCTTGVFFAFMAGAPRVLMDGMGYTPRAYAIAFMAISVAFGGGSFLAGRYSARFGLARMLRWGLVVSSAGAVLAVLGQALLPLSIVVFFLPMTIVALGNGVSQPNAVAAAVSVKPQLAGTASGLVGALQMGFGAVMTLLASAVELGSGIGTAATMAGCALGAQLALRGARRAREDQG</sequence>
<dbReference type="InterPro" id="IPR004812">
    <property type="entry name" value="Efflux_drug-R_Bcr/CmlA"/>
</dbReference>
<evidence type="ECO:0000259" key="10">
    <source>
        <dbReference type="PROSITE" id="PS50850"/>
    </source>
</evidence>
<comment type="similarity">
    <text evidence="2 8">Belongs to the major facilitator superfamily. Bcr/CmlA family.</text>
</comment>
<evidence type="ECO:0000256" key="6">
    <source>
        <dbReference type="ARBA" id="ARBA00022989"/>
    </source>
</evidence>
<dbReference type="OrthoDB" id="9800416at2"/>
<dbReference type="AlphaFoldDB" id="A0A2C7AFL2"/>
<feature type="compositionally biased region" description="Basic and acidic residues" evidence="9">
    <location>
        <begin position="1"/>
        <end position="22"/>
    </location>
</feature>
<evidence type="ECO:0000256" key="2">
    <source>
        <dbReference type="ARBA" id="ARBA00006236"/>
    </source>
</evidence>
<dbReference type="SUPFAM" id="SSF103473">
    <property type="entry name" value="MFS general substrate transporter"/>
    <property type="match status" value="1"/>
</dbReference>
<dbReference type="CDD" id="cd17320">
    <property type="entry name" value="MFS_MdfA_MDR_like"/>
    <property type="match status" value="1"/>
</dbReference>
<feature type="transmembrane region" description="Helical" evidence="8">
    <location>
        <begin position="129"/>
        <end position="146"/>
    </location>
</feature>
<dbReference type="PANTHER" id="PTHR23502">
    <property type="entry name" value="MAJOR FACILITATOR SUPERFAMILY"/>
    <property type="match status" value="1"/>
</dbReference>
<evidence type="ECO:0000256" key="5">
    <source>
        <dbReference type="ARBA" id="ARBA00022692"/>
    </source>
</evidence>
<keyword evidence="8" id="KW-0997">Cell inner membrane</keyword>
<keyword evidence="3 8" id="KW-0813">Transport</keyword>
<dbReference type="Pfam" id="PF07690">
    <property type="entry name" value="MFS_1"/>
    <property type="match status" value="1"/>
</dbReference>
<feature type="domain" description="Major facilitator superfamily (MFS) profile" evidence="10">
    <location>
        <begin position="34"/>
        <end position="416"/>
    </location>
</feature>
<dbReference type="GO" id="GO:0005886">
    <property type="term" value="C:plasma membrane"/>
    <property type="evidence" value="ECO:0007669"/>
    <property type="project" value="UniProtKB-SubCell"/>
</dbReference>
<evidence type="ECO:0000256" key="3">
    <source>
        <dbReference type="ARBA" id="ARBA00022448"/>
    </source>
</evidence>
<feature type="transmembrane region" description="Helical" evidence="8">
    <location>
        <begin position="65"/>
        <end position="88"/>
    </location>
</feature>
<keyword evidence="7 8" id="KW-0472">Membrane</keyword>
<feature type="transmembrane region" description="Helical" evidence="8">
    <location>
        <begin position="100"/>
        <end position="123"/>
    </location>
</feature>
<evidence type="ECO:0000256" key="4">
    <source>
        <dbReference type="ARBA" id="ARBA00022475"/>
    </source>
</evidence>
<comment type="caution">
    <text evidence="11">The sequence shown here is derived from an EMBL/GenBank/DDBJ whole genome shotgun (WGS) entry which is preliminary data.</text>
</comment>
<dbReference type="Gene3D" id="1.20.1720.10">
    <property type="entry name" value="Multidrug resistance protein D"/>
    <property type="match status" value="1"/>
</dbReference>
<dbReference type="GO" id="GO:1990961">
    <property type="term" value="P:xenobiotic detoxification by transmembrane export across the plasma membrane"/>
    <property type="evidence" value="ECO:0007669"/>
    <property type="project" value="InterPro"/>
</dbReference>
<evidence type="ECO:0000256" key="8">
    <source>
        <dbReference type="RuleBase" id="RU365088"/>
    </source>
</evidence>
<dbReference type="InterPro" id="IPR020846">
    <property type="entry name" value="MFS_dom"/>
</dbReference>
<organism evidence="11 12">
    <name type="scientific">Teichococcus rhizosphaerae</name>
    <dbReference type="NCBI Taxonomy" id="1335062"/>
    <lineage>
        <taxon>Bacteria</taxon>
        <taxon>Pseudomonadati</taxon>
        <taxon>Pseudomonadota</taxon>
        <taxon>Alphaproteobacteria</taxon>
        <taxon>Acetobacterales</taxon>
        <taxon>Roseomonadaceae</taxon>
        <taxon>Roseomonas</taxon>
    </lineage>
</organism>
<feature type="transmembrane region" description="Helical" evidence="8">
    <location>
        <begin position="326"/>
        <end position="345"/>
    </location>
</feature>
<dbReference type="GO" id="GO:0042910">
    <property type="term" value="F:xenobiotic transmembrane transporter activity"/>
    <property type="evidence" value="ECO:0007669"/>
    <property type="project" value="InterPro"/>
</dbReference>
<dbReference type="PANTHER" id="PTHR23502:SF132">
    <property type="entry name" value="POLYAMINE TRANSPORTER 2-RELATED"/>
    <property type="match status" value="1"/>
</dbReference>
<keyword evidence="5 8" id="KW-0812">Transmembrane</keyword>
<feature type="transmembrane region" description="Helical" evidence="8">
    <location>
        <begin position="302"/>
        <end position="320"/>
    </location>
</feature>
<name>A0A2C7AFL2_9PROT</name>
<feature type="transmembrane region" description="Helical" evidence="8">
    <location>
        <begin position="366"/>
        <end position="386"/>
    </location>
</feature>
<evidence type="ECO:0000256" key="1">
    <source>
        <dbReference type="ARBA" id="ARBA00004651"/>
    </source>
</evidence>
<dbReference type="InterPro" id="IPR011701">
    <property type="entry name" value="MFS"/>
</dbReference>
<protein>
    <recommendedName>
        <fullName evidence="8">Bcr/CflA family efflux transporter</fullName>
    </recommendedName>
</protein>
<keyword evidence="4" id="KW-1003">Cell membrane</keyword>
<feature type="transmembrane region" description="Helical" evidence="8">
    <location>
        <begin position="34"/>
        <end position="53"/>
    </location>
</feature>
<evidence type="ECO:0000313" key="12">
    <source>
        <dbReference type="Proteomes" id="UP000223527"/>
    </source>
</evidence>
<feature type="region of interest" description="Disordered" evidence="9">
    <location>
        <begin position="1"/>
        <end position="28"/>
    </location>
</feature>